<dbReference type="InterPro" id="IPR011051">
    <property type="entry name" value="RmlC_Cupin_sf"/>
</dbReference>
<dbReference type="InterPro" id="IPR018062">
    <property type="entry name" value="HTH_AraC-typ_CS"/>
</dbReference>
<dbReference type="EMBL" id="CP029554">
    <property type="protein sequence ID" value="AXE36984.1"/>
    <property type="molecule type" value="Genomic_DNA"/>
</dbReference>
<evidence type="ECO:0000256" key="1">
    <source>
        <dbReference type="ARBA" id="ARBA00022491"/>
    </source>
</evidence>
<dbReference type="CDD" id="cd06124">
    <property type="entry name" value="cupin_NimR-like_N"/>
    <property type="match status" value="1"/>
</dbReference>
<protein>
    <submittedName>
        <fullName evidence="6">AraC family transcriptional regulator</fullName>
    </submittedName>
    <submittedName>
        <fullName evidence="7">Helix-turn-helix transcriptional regulator</fullName>
    </submittedName>
</protein>
<dbReference type="SMART" id="SM00342">
    <property type="entry name" value="HTH_ARAC"/>
    <property type="match status" value="1"/>
</dbReference>
<gene>
    <name evidence="7" type="ORF">ABI908_17375</name>
    <name evidence="6" type="ORF">DK843_11425</name>
</gene>
<keyword evidence="9" id="KW-1185">Reference proteome</keyword>
<dbReference type="EMBL" id="JBDXMI010000001">
    <property type="protein sequence ID" value="MEO9385871.1"/>
    <property type="molecule type" value="Genomic_DNA"/>
</dbReference>
<dbReference type="Gene3D" id="1.10.10.60">
    <property type="entry name" value="Homeodomain-like"/>
    <property type="match status" value="1"/>
</dbReference>
<evidence type="ECO:0000313" key="7">
    <source>
        <dbReference type="EMBL" id="MEO9385871.1"/>
    </source>
</evidence>
<dbReference type="SUPFAM" id="SSF46689">
    <property type="entry name" value="Homeodomain-like"/>
    <property type="match status" value="1"/>
</dbReference>
<dbReference type="PROSITE" id="PS00041">
    <property type="entry name" value="HTH_ARAC_FAMILY_1"/>
    <property type="match status" value="1"/>
</dbReference>
<dbReference type="Proteomes" id="UP001462502">
    <property type="component" value="Unassembled WGS sequence"/>
</dbReference>
<dbReference type="InterPro" id="IPR018060">
    <property type="entry name" value="HTH_AraC"/>
</dbReference>
<dbReference type="OrthoDB" id="9804543at2"/>
<dbReference type="Pfam" id="PF12833">
    <property type="entry name" value="HTH_18"/>
    <property type="match status" value="1"/>
</dbReference>
<proteinExistence type="predicted"/>
<dbReference type="PROSITE" id="PS01124">
    <property type="entry name" value="HTH_ARAC_FAMILY_2"/>
    <property type="match status" value="1"/>
</dbReference>
<evidence type="ECO:0000256" key="2">
    <source>
        <dbReference type="ARBA" id="ARBA00023015"/>
    </source>
</evidence>
<dbReference type="SUPFAM" id="SSF51182">
    <property type="entry name" value="RmlC-like cupins"/>
    <property type="match status" value="1"/>
</dbReference>
<evidence type="ECO:0000256" key="4">
    <source>
        <dbReference type="ARBA" id="ARBA00023163"/>
    </source>
</evidence>
<dbReference type="Gene3D" id="2.60.120.10">
    <property type="entry name" value="Jelly Rolls"/>
    <property type="match status" value="1"/>
</dbReference>
<dbReference type="KEGG" id="chrb:DK843_11425"/>
<evidence type="ECO:0000259" key="5">
    <source>
        <dbReference type="PROSITE" id="PS01124"/>
    </source>
</evidence>
<accession>A0A344UNY6</accession>
<dbReference type="Pfam" id="PF02311">
    <property type="entry name" value="AraC_binding"/>
    <property type="match status" value="1"/>
</dbReference>
<dbReference type="RefSeq" id="WP_114063637.1">
    <property type="nucleotide sequence ID" value="NZ_CP158160.1"/>
</dbReference>
<evidence type="ECO:0000313" key="9">
    <source>
        <dbReference type="Proteomes" id="UP001462502"/>
    </source>
</evidence>
<keyword evidence="2" id="KW-0805">Transcription regulation</keyword>
<keyword evidence="1" id="KW-0678">Repressor</keyword>
<reference evidence="7 9" key="2">
    <citation type="submission" date="2024-05" db="EMBL/GenBank/DDBJ databases">
        <authorList>
            <person name="De Oliveira J.P."/>
            <person name="Noriler S.A."/>
            <person name="De Oliveira A.G."/>
            <person name="Sipoli D.S."/>
        </authorList>
    </citation>
    <scope>NUCLEOTIDE SEQUENCE [LARGE SCALE GENOMIC DNA]</scope>
    <source>
        <strain evidence="7 9">LABIM192</strain>
    </source>
</reference>
<dbReference type="PANTHER" id="PTHR11019">
    <property type="entry name" value="HTH-TYPE TRANSCRIPTIONAL REGULATOR NIMR"/>
    <property type="match status" value="1"/>
</dbReference>
<evidence type="ECO:0000256" key="3">
    <source>
        <dbReference type="ARBA" id="ARBA00023125"/>
    </source>
</evidence>
<dbReference type="InterPro" id="IPR003313">
    <property type="entry name" value="AraC-bd"/>
</dbReference>
<organism evidence="6 8">
    <name type="scientific">Chromobacterium phragmitis</name>
    <dbReference type="NCBI Taxonomy" id="2202141"/>
    <lineage>
        <taxon>Bacteria</taxon>
        <taxon>Pseudomonadati</taxon>
        <taxon>Pseudomonadota</taxon>
        <taxon>Betaproteobacteria</taxon>
        <taxon>Neisseriales</taxon>
        <taxon>Chromobacteriaceae</taxon>
        <taxon>Chromobacterium</taxon>
    </lineage>
</organism>
<dbReference type="GO" id="GO:0003700">
    <property type="term" value="F:DNA-binding transcription factor activity"/>
    <property type="evidence" value="ECO:0007669"/>
    <property type="project" value="InterPro"/>
</dbReference>
<dbReference type="GO" id="GO:0043565">
    <property type="term" value="F:sequence-specific DNA binding"/>
    <property type="evidence" value="ECO:0007669"/>
    <property type="project" value="InterPro"/>
</dbReference>
<name>A0A344UNY6_9NEIS</name>
<sequence length="258" mass="28575">MLLPIHLPVFPSGDIALQPVSRHYPDHYETPAHWHEGAQLVYAASGVMELRCEAGFWTISPQQALWVPAGMPHRLLARGAVELRTVYLAAQACSPGLPERPVSLAVSPLLRELILHAPAVERDAACSRDAHLLQLLLDEIRLAQAQPPQWRAPRDGRLRKVCQRLLRDPGDDRTLAAWGQWAGASPRTLSRLFLAEFGMSFSKWRQQARIFAAIPRLEQGEAVARVSADLGYLSISAFTAAFRRLTGRPPGAFHKPLG</sequence>
<dbReference type="PANTHER" id="PTHR11019:SF159">
    <property type="entry name" value="TRANSCRIPTIONAL REGULATOR-RELATED"/>
    <property type="match status" value="1"/>
</dbReference>
<dbReference type="InterPro" id="IPR009057">
    <property type="entry name" value="Homeodomain-like_sf"/>
</dbReference>
<evidence type="ECO:0000313" key="6">
    <source>
        <dbReference type="EMBL" id="AXE36984.1"/>
    </source>
</evidence>
<dbReference type="InterPro" id="IPR014710">
    <property type="entry name" value="RmlC-like_jellyroll"/>
</dbReference>
<keyword evidence="4" id="KW-0804">Transcription</keyword>
<dbReference type="Proteomes" id="UP000252038">
    <property type="component" value="Chromosome"/>
</dbReference>
<dbReference type="AlphaFoldDB" id="A0A344UNY6"/>
<dbReference type="KEGG" id="chri:DK842_05850"/>
<dbReference type="FunFam" id="1.10.10.60:FF:000132">
    <property type="entry name" value="AraC family transcriptional regulator"/>
    <property type="match status" value="1"/>
</dbReference>
<keyword evidence="3" id="KW-0238">DNA-binding</keyword>
<evidence type="ECO:0000313" key="8">
    <source>
        <dbReference type="Proteomes" id="UP000252038"/>
    </source>
</evidence>
<reference evidence="6 8" key="1">
    <citation type="submission" date="2018-05" db="EMBL/GenBank/DDBJ databases">
        <title>Genome sequencing, assembly and analysis of the novel insecticidal bacterium, Chromobacterium phragmitis.</title>
        <authorList>
            <person name="Sparks M.E."/>
            <person name="Blackburn M.B."/>
            <person name="Gundersen-Rindal D.E."/>
        </authorList>
    </citation>
    <scope>NUCLEOTIDE SEQUENCE [LARGE SCALE GENOMIC DNA]</scope>
    <source>
        <strain evidence="6">IIBBL 274-1</strain>
    </source>
</reference>
<feature type="domain" description="HTH araC/xylS-type" evidence="5">
    <location>
        <begin position="159"/>
        <end position="256"/>
    </location>
</feature>